<comment type="caution">
    <text evidence="2">The sequence shown here is derived from an EMBL/GenBank/DDBJ whole genome shotgun (WGS) entry which is preliminary data.</text>
</comment>
<dbReference type="InterPro" id="IPR019137">
    <property type="entry name" value="Nck-associated_protein-1"/>
</dbReference>
<accession>A0AAN7RTM2</accession>
<dbReference type="Proteomes" id="UP001333110">
    <property type="component" value="Unassembled WGS sequence"/>
</dbReference>
<dbReference type="GO" id="GO:0048812">
    <property type="term" value="P:neuron projection morphogenesis"/>
    <property type="evidence" value="ECO:0007669"/>
    <property type="project" value="TreeGrafter"/>
</dbReference>
<gene>
    <name evidence="2" type="ORF">QYF61_027421</name>
</gene>
<feature type="region of interest" description="Disordered" evidence="1">
    <location>
        <begin position="714"/>
        <end position="747"/>
    </location>
</feature>
<dbReference type="AlphaFoldDB" id="A0AAN7RTM2"/>
<dbReference type="EMBL" id="JAUNZN010000031">
    <property type="protein sequence ID" value="KAK4807378.1"/>
    <property type="molecule type" value="Genomic_DNA"/>
</dbReference>
<organism evidence="2 3">
    <name type="scientific">Mycteria americana</name>
    <name type="common">Wood stork</name>
    <dbReference type="NCBI Taxonomy" id="33587"/>
    <lineage>
        <taxon>Eukaryota</taxon>
        <taxon>Metazoa</taxon>
        <taxon>Chordata</taxon>
        <taxon>Craniata</taxon>
        <taxon>Vertebrata</taxon>
        <taxon>Euteleostomi</taxon>
        <taxon>Archelosauria</taxon>
        <taxon>Archosauria</taxon>
        <taxon>Dinosauria</taxon>
        <taxon>Saurischia</taxon>
        <taxon>Theropoda</taxon>
        <taxon>Coelurosauria</taxon>
        <taxon>Aves</taxon>
        <taxon>Neognathae</taxon>
        <taxon>Neoaves</taxon>
        <taxon>Aequornithes</taxon>
        <taxon>Ciconiiformes</taxon>
        <taxon>Ciconiidae</taxon>
        <taxon>Mycteria</taxon>
    </lineage>
</organism>
<keyword evidence="3" id="KW-1185">Reference proteome</keyword>
<feature type="compositionally biased region" description="Basic and acidic residues" evidence="1">
    <location>
        <begin position="726"/>
        <end position="745"/>
    </location>
</feature>
<dbReference type="GO" id="GO:0030866">
    <property type="term" value="P:cortical actin cytoskeleton organization"/>
    <property type="evidence" value="ECO:0007669"/>
    <property type="project" value="TreeGrafter"/>
</dbReference>
<dbReference type="GO" id="GO:0031209">
    <property type="term" value="C:SCAR complex"/>
    <property type="evidence" value="ECO:0007669"/>
    <property type="project" value="TreeGrafter"/>
</dbReference>
<reference evidence="2 3" key="1">
    <citation type="journal article" date="2023" name="J. Hered.">
        <title>Chromosome-level genome of the wood stork (Mycteria americana) provides insight into avian chromosome evolution.</title>
        <authorList>
            <person name="Flamio R. Jr."/>
            <person name="Ramstad K.M."/>
        </authorList>
    </citation>
    <scope>NUCLEOTIDE SEQUENCE [LARGE SCALE GENOMIC DNA]</scope>
    <source>
        <strain evidence="2">JAX WOST 10</strain>
    </source>
</reference>
<sequence>MSLSSVYQNKFAEKLTILNDRGRGILVRIYNIKKTCSDPKTRPPFLGDKAMEPSVKFINKKFPHLDVRSSTQHLGPVHKDKGDIARALGPFYHSFLDVLEFRDHVYELLNTIDASQCFFNIVSGVQGVAGRYFGGATAVPTRSRLSPPQHINYDFTKSYLDLVVTYVSLVLLLARIEDRRLLIGMYHCAHEMSHGTSDPSFARLGQMVLEYDHPLKKLTEEFGPHTKAVTGALLSLHFLFARRNQGAEQWRSDQLLSLLGTAGTMLSPASSDTMACEYLSLEVMERWILMGFLVCPGALGSSPQCLELWRLALQGSLYITLLRDEALQVHKVTEELLSSLKGYGKRVADLKECKEHAVAHSASLHRGRRAYLRGAVRELEALLEDQPGLLGPKALFVFMALSFCRDEVSWLVRHAEHVTKTKTPEDFADSHVAELLFLMEQLRSLVRRQVGVLQRYHVQYLARFDALVLSEVIQNLSVCPEEESIILSSFVSSLSALSVKEVDDKEQFDFTPLRLDWFRLQVLSLSFVPVPIPISILVPIPFPATVPIPVLVLVLFPCPAVPLSLLSPQAYTSVAKASLPLGSNPDVGRVMNLIVFHTKLLDSLEELLAEASDLSDLCFYPRPMEKMFVATMDEPSMLRYSIAFPLLCSHFSCCVHPMCPEEYPHLKAIALGLCNKFLEEMARQASACVMDACAEQHNLSEQLLPKHCASTVSKARNKKTLKQPAKKGEPERDKPGAESQRKDRTLTTNMDKLHLTLAELSLSLNHVPNFTVFEHTVTPAEYLSSHLETRFTKAIVAMAGYSQATQEVARPSEVLVGLNAYMTFIQSLGQFVGLDTGRIIRSVLLQQTQPRDAAGEQTLTTIYTNWYLEALLRQASTGAIILAPALQAFTTVPREGEPPFSAAEFSDVSEMRALAELIGPYGMKFLSDNLMWHVGSQVTELKKLVNENMDTLVQLRSSSCKPEQMAALLPRLTSAENVLKRMTIIGEILSFRAMAQQGLREVFSHHCPFLMGPIECLTDVVTPDTDIQVTLSIFELASAAGIPCEVDPALVNVLAGSKTDGSSPEEDYKVACLLLVFVAVSLPLLASDPASIYNTEVDGYNNNIHCLAKAIIHVSAALFTVHNKNIETHLKEFLLLASVSLLQLGQETDKLRARNRDSISLLMQLIVAESSFLTVDMLETCFPYVLLRNAYREVCRENLLSRVPSH</sequence>
<protein>
    <recommendedName>
        <fullName evidence="4">NCKPL protein</fullName>
    </recommendedName>
</protein>
<dbReference type="Pfam" id="PF09735">
    <property type="entry name" value="Nckap1"/>
    <property type="match status" value="3"/>
</dbReference>
<proteinExistence type="predicted"/>
<evidence type="ECO:0000256" key="1">
    <source>
        <dbReference type="SAM" id="MobiDB-lite"/>
    </source>
</evidence>
<evidence type="ECO:0000313" key="2">
    <source>
        <dbReference type="EMBL" id="KAK4807378.1"/>
    </source>
</evidence>
<dbReference type="PANTHER" id="PTHR12093:SF9">
    <property type="entry name" value="NCK-ASSOCIATED PROTEIN 1-LIKE"/>
    <property type="match status" value="1"/>
</dbReference>
<evidence type="ECO:0000313" key="3">
    <source>
        <dbReference type="Proteomes" id="UP001333110"/>
    </source>
</evidence>
<evidence type="ECO:0008006" key="4">
    <source>
        <dbReference type="Google" id="ProtNLM"/>
    </source>
</evidence>
<feature type="compositionally biased region" description="Basic residues" evidence="1">
    <location>
        <begin position="715"/>
        <end position="725"/>
    </location>
</feature>
<dbReference type="GO" id="GO:0016477">
    <property type="term" value="P:cell migration"/>
    <property type="evidence" value="ECO:0007669"/>
    <property type="project" value="TreeGrafter"/>
</dbReference>
<name>A0AAN7RTM2_MYCAM</name>
<dbReference type="PANTHER" id="PTHR12093">
    <property type="entry name" value="NCK-ASSOCIATED PROTEIN 1"/>
    <property type="match status" value="1"/>
</dbReference>
<dbReference type="GO" id="GO:0030031">
    <property type="term" value="P:cell projection assembly"/>
    <property type="evidence" value="ECO:0007669"/>
    <property type="project" value="TreeGrafter"/>
</dbReference>